<dbReference type="EMBL" id="CAKXAJ010003042">
    <property type="protein sequence ID" value="CAH2208309.1"/>
    <property type="molecule type" value="Genomic_DNA"/>
</dbReference>
<keyword evidence="2" id="KW-1185">Reference proteome</keyword>
<evidence type="ECO:0000313" key="1">
    <source>
        <dbReference type="EMBL" id="CAH2208309.1"/>
    </source>
</evidence>
<comment type="caution">
    <text evidence="1">The sequence shown here is derived from an EMBL/GenBank/DDBJ whole genome shotgun (WGS) entry which is preliminary data.</text>
</comment>
<organism evidence="1 2">
    <name type="scientific">Pararge aegeria aegeria</name>
    <dbReference type="NCBI Taxonomy" id="348720"/>
    <lineage>
        <taxon>Eukaryota</taxon>
        <taxon>Metazoa</taxon>
        <taxon>Ecdysozoa</taxon>
        <taxon>Arthropoda</taxon>
        <taxon>Hexapoda</taxon>
        <taxon>Insecta</taxon>
        <taxon>Pterygota</taxon>
        <taxon>Neoptera</taxon>
        <taxon>Endopterygota</taxon>
        <taxon>Lepidoptera</taxon>
        <taxon>Glossata</taxon>
        <taxon>Ditrysia</taxon>
        <taxon>Papilionoidea</taxon>
        <taxon>Nymphalidae</taxon>
        <taxon>Satyrinae</taxon>
        <taxon>Satyrini</taxon>
        <taxon>Parargina</taxon>
        <taxon>Pararge</taxon>
    </lineage>
</organism>
<evidence type="ECO:0000313" key="2">
    <source>
        <dbReference type="Proteomes" id="UP000838756"/>
    </source>
</evidence>
<protein>
    <submittedName>
        <fullName evidence="1">Jg527 protein</fullName>
    </submittedName>
</protein>
<reference evidence="1" key="1">
    <citation type="submission" date="2022-03" db="EMBL/GenBank/DDBJ databases">
        <authorList>
            <person name="Lindestad O."/>
        </authorList>
    </citation>
    <scope>NUCLEOTIDE SEQUENCE</scope>
</reference>
<dbReference type="Proteomes" id="UP000838756">
    <property type="component" value="Unassembled WGS sequence"/>
</dbReference>
<feature type="non-terminal residue" evidence="1">
    <location>
        <position position="1"/>
    </location>
</feature>
<dbReference type="AlphaFoldDB" id="A0A8S4QE81"/>
<sequence length="147" mass="16240">MADYTNISKLCAFLSIKISLALTVKENFMRNHACLRVPLNVPKGVSSPPMTQWASVEDYALKPFSFPCPVLGRIDEAKSGEVYSAQDGGEDQHSLSTQKTALSFNFTDDATLSFHTRQVAKVASIACRTQNAAKPLPQKRCREPMRC</sequence>
<accession>A0A8S4QE81</accession>
<gene>
    <name evidence="1" type="primary">jg527</name>
    <name evidence="1" type="ORF">PAEG_LOCUS925</name>
</gene>
<name>A0A8S4QE81_9NEOP</name>
<proteinExistence type="predicted"/>